<dbReference type="InParanoid" id="F2U135"/>
<feature type="compositionally biased region" description="Low complexity" evidence="1">
    <location>
        <begin position="40"/>
        <end position="49"/>
    </location>
</feature>
<proteinExistence type="predicted"/>
<evidence type="ECO:0000313" key="2">
    <source>
        <dbReference type="EMBL" id="EGD80609.1"/>
    </source>
</evidence>
<feature type="compositionally biased region" description="Gly residues" evidence="1">
    <location>
        <begin position="471"/>
        <end position="482"/>
    </location>
</feature>
<dbReference type="GeneID" id="16077765"/>
<dbReference type="RefSeq" id="XP_004997170.1">
    <property type="nucleotide sequence ID" value="XM_004997113.1"/>
</dbReference>
<feature type="compositionally biased region" description="Basic and acidic residues" evidence="1">
    <location>
        <begin position="746"/>
        <end position="760"/>
    </location>
</feature>
<feature type="region of interest" description="Disordered" evidence="1">
    <location>
        <begin position="1"/>
        <end position="203"/>
    </location>
</feature>
<dbReference type="PANTHER" id="PTHR20938">
    <property type="entry name" value="INTEGRATOR COMPLEX SUBUNIT 4"/>
    <property type="match status" value="1"/>
</dbReference>
<dbReference type="OrthoDB" id="18190at2759"/>
<feature type="compositionally biased region" description="Basic residues" evidence="1">
    <location>
        <begin position="94"/>
        <end position="103"/>
    </location>
</feature>
<dbReference type="STRING" id="946362.F2U135"/>
<feature type="compositionally biased region" description="Low complexity" evidence="1">
    <location>
        <begin position="666"/>
        <end position="680"/>
    </location>
</feature>
<dbReference type="GO" id="GO:0016180">
    <property type="term" value="P:snRNA processing"/>
    <property type="evidence" value="ECO:0007669"/>
    <property type="project" value="TreeGrafter"/>
</dbReference>
<dbReference type="SUPFAM" id="SSF48371">
    <property type="entry name" value="ARM repeat"/>
    <property type="match status" value="1"/>
</dbReference>
<feature type="compositionally biased region" description="Polar residues" evidence="1">
    <location>
        <begin position="628"/>
        <end position="662"/>
    </location>
</feature>
<feature type="compositionally biased region" description="Polar residues" evidence="1">
    <location>
        <begin position="190"/>
        <end position="200"/>
    </location>
</feature>
<keyword evidence="3" id="KW-1185">Reference proteome</keyword>
<feature type="compositionally biased region" description="Low complexity" evidence="1">
    <location>
        <begin position="57"/>
        <end position="74"/>
    </location>
</feature>
<dbReference type="PANTHER" id="PTHR20938:SF0">
    <property type="entry name" value="INTEGRATOR COMPLEX SUBUNIT 4"/>
    <property type="match status" value="1"/>
</dbReference>
<reference evidence="2" key="1">
    <citation type="submission" date="2009-08" db="EMBL/GenBank/DDBJ databases">
        <title>Annotation of Salpingoeca rosetta.</title>
        <authorList>
            <consortium name="The Broad Institute Genome Sequencing Platform"/>
            <person name="Russ C."/>
            <person name="Cuomo C."/>
            <person name="Burger G."/>
            <person name="Gray M.W."/>
            <person name="Holland P.W.H."/>
            <person name="King N."/>
            <person name="Lang F.B.F."/>
            <person name="Roger A.J."/>
            <person name="Ruiz-Trillo I."/>
            <person name="Young S.K."/>
            <person name="Zeng Q."/>
            <person name="Gargeya S."/>
            <person name="Alvarado L."/>
            <person name="Berlin A."/>
            <person name="Chapman S.B."/>
            <person name="Chen Z."/>
            <person name="Freedman E."/>
            <person name="Gellesch M."/>
            <person name="Goldberg J."/>
            <person name="Griggs A."/>
            <person name="Gujja S."/>
            <person name="Heilman E."/>
            <person name="Heiman D."/>
            <person name="Howarth C."/>
            <person name="Mehta T."/>
            <person name="Neiman D."/>
            <person name="Pearson M."/>
            <person name="Roberts A."/>
            <person name="Saif S."/>
            <person name="Shea T."/>
            <person name="Shenoy N."/>
            <person name="Sisk P."/>
            <person name="Stolte C."/>
            <person name="Sykes S."/>
            <person name="White J."/>
            <person name="Yandava C."/>
            <person name="Haas B."/>
            <person name="Nusbaum C."/>
            <person name="Birren B."/>
        </authorList>
    </citation>
    <scope>NUCLEOTIDE SEQUENCE [LARGE SCALE GENOMIC DNA]</scope>
    <source>
        <strain evidence="2">ATCC 50818</strain>
    </source>
</reference>
<feature type="compositionally biased region" description="Low complexity" evidence="1">
    <location>
        <begin position="492"/>
        <end position="511"/>
    </location>
</feature>
<feature type="region of interest" description="Disordered" evidence="1">
    <location>
        <begin position="597"/>
        <end position="680"/>
    </location>
</feature>
<dbReference type="GO" id="GO:0032039">
    <property type="term" value="C:integrator complex"/>
    <property type="evidence" value="ECO:0007669"/>
    <property type="project" value="TreeGrafter"/>
</dbReference>
<feature type="region of interest" description="Disordered" evidence="1">
    <location>
        <begin position="402"/>
        <end position="513"/>
    </location>
</feature>
<accession>F2U135</accession>
<dbReference type="KEGG" id="sre:PTSG_01198"/>
<gene>
    <name evidence="2" type="ORF">PTSG_01198</name>
</gene>
<protein>
    <submittedName>
        <fullName evidence="2">Uncharacterized protein</fullName>
    </submittedName>
</protein>
<evidence type="ECO:0000256" key="1">
    <source>
        <dbReference type="SAM" id="MobiDB-lite"/>
    </source>
</evidence>
<feature type="compositionally biased region" description="Gly residues" evidence="1">
    <location>
        <begin position="13"/>
        <end position="28"/>
    </location>
</feature>
<dbReference type="Proteomes" id="UP000007799">
    <property type="component" value="Unassembled WGS sequence"/>
</dbReference>
<feature type="region of interest" description="Disordered" evidence="1">
    <location>
        <begin position="746"/>
        <end position="769"/>
    </location>
</feature>
<dbReference type="InterPro" id="IPR011989">
    <property type="entry name" value="ARM-like"/>
</dbReference>
<feature type="compositionally biased region" description="Gly residues" evidence="1">
    <location>
        <begin position="440"/>
        <end position="457"/>
    </location>
</feature>
<feature type="compositionally biased region" description="Basic and acidic residues" evidence="1">
    <location>
        <begin position="407"/>
        <end position="416"/>
    </location>
</feature>
<dbReference type="EMBL" id="GL832958">
    <property type="protein sequence ID" value="EGD80609.1"/>
    <property type="molecule type" value="Genomic_DNA"/>
</dbReference>
<evidence type="ECO:0000313" key="3">
    <source>
        <dbReference type="Proteomes" id="UP000007799"/>
    </source>
</evidence>
<dbReference type="eggNOG" id="KOG2259">
    <property type="taxonomic scope" value="Eukaryota"/>
</dbReference>
<sequence>MDMKRGASSGSVGKAGGGGGDGGNGGDDGQQPRKRPHVVSSSSSSSSSSPLPPPPSIKAGTSTAASIASGGADQHPQKRHLQQHQQQQQQKPATFKRRPRRKAPSATAVAGTKRGSTPSSTRASTNPSPTPQQPTPSAISAQAPPLQHPMPMMSAPPPARRRPPSVYDVDPAGPGYRSTPVALSSSSSSMRAEQGQQASNPMPLPMPRQIMQPQARPPPASILPTPNASHANARVPAGLEQQEAPVVDPSTSAAFATRPIVSQQRTQLRVLTTSDTQDNEFKRMKVDALLSLLDAEGIQEHVTPLLCALRLACRTALTPAQATSVLQLVVRLSSTSCDADTMCLLLATAKQVLAHSSQSALPRTIINSIGTLALNTHDQPLPSVRRRALSLLPFCYAAASHGHQQRHAPDTSETPHRRPSNAQQAHERATASIGAAAATAGGGDGGGGGGGGCGGGGDQRHGGIDTVNGDSVGGGSVGGSGDGTAAPQAQHTASTSPLSPPTTATSATEAAGQLTPRCVTDAITLRLQDEDPRVRSDALIALRQLLVHGLPPAPHHWPLLKALLGDKRTTIRQHCLECLAVFLPRYQECLAAATRQQEQQQGSSGGGGNAGGDEQHLDTDDAVVGHAGNSSPATTNANKPSNTHNSSNNGASDTSNSDTTNGANGGATSQPASAPAPPEASAAGAADAIVNDAFVSLCDLATDISSAVRAATFRALSHLRGVSPEHVLQTLDKKLMSHLRTRKSAHEALKEKHGTTKRAVEQALSQQPPQGDIDVHDISIMSAGACGAFIHGLEDEIHEVRLATLETIRVLALNYKPLALKSLDFLVDMFNDDIDRVRVCALRVMTDLSAFFTLQEEQVDMMLGILDDGNATVRHSAHRLFGASRVVNHNCLHVIVASMLAALARYPEDHISIFHCLRRLGASHPTFTAFLCPTLLGFSPHVLSAAAGVEDRAYVALLCLVCGASASQPRLLRLLPSNVIDHWQQLAVTLPQLFSASQTQPRPTKRQRNGSDRGSGGDGSGGNVLLENKAALRAALTHLQAGQYARGLKCLHAMQSRLHGVCSGSALATADARVLLLYHYITILSATFRTHQHSLPCCVVAQMAPVLVRFCN</sequence>
<organism evidence="3">
    <name type="scientific">Salpingoeca rosetta (strain ATCC 50818 / BSB-021)</name>
    <dbReference type="NCBI Taxonomy" id="946362"/>
    <lineage>
        <taxon>Eukaryota</taxon>
        <taxon>Choanoflagellata</taxon>
        <taxon>Craspedida</taxon>
        <taxon>Salpingoecidae</taxon>
        <taxon>Salpingoeca</taxon>
    </lineage>
</organism>
<dbReference type="OMA" id="PNASHAN"/>
<dbReference type="InterPro" id="IPR016024">
    <property type="entry name" value="ARM-type_fold"/>
</dbReference>
<dbReference type="AlphaFoldDB" id="F2U135"/>
<dbReference type="Gene3D" id="1.25.10.10">
    <property type="entry name" value="Leucine-rich Repeat Variant"/>
    <property type="match status" value="2"/>
</dbReference>
<feature type="compositionally biased region" description="Polar residues" evidence="1">
    <location>
        <begin position="114"/>
        <end position="126"/>
    </location>
</feature>
<feature type="region of interest" description="Disordered" evidence="1">
    <location>
        <begin position="997"/>
        <end position="1021"/>
    </location>
</feature>
<name>F2U135_SALR5</name>
<feature type="compositionally biased region" description="Low complexity" evidence="1">
    <location>
        <begin position="1"/>
        <end position="12"/>
    </location>
</feature>